<evidence type="ECO:0000313" key="13">
    <source>
        <dbReference type="Proteomes" id="UP000188947"/>
    </source>
</evidence>
<organism evidence="12 13">
    <name type="scientific">Elizabethkingia meningoseptica</name>
    <name type="common">Chryseobacterium meningosepticum</name>
    <dbReference type="NCBI Taxonomy" id="238"/>
    <lineage>
        <taxon>Bacteria</taxon>
        <taxon>Pseudomonadati</taxon>
        <taxon>Bacteroidota</taxon>
        <taxon>Flavobacteriia</taxon>
        <taxon>Flavobacteriales</taxon>
        <taxon>Weeksellaceae</taxon>
        <taxon>Elizabethkingia</taxon>
    </lineage>
</organism>
<dbReference type="GO" id="GO:0032259">
    <property type="term" value="P:methylation"/>
    <property type="evidence" value="ECO:0007669"/>
    <property type="project" value="UniProtKB-KW"/>
</dbReference>
<comment type="catalytic activity">
    <reaction evidence="10">
        <text>a 6-O-methyl-2'-deoxyguanosine in DNA + L-cysteinyl-[protein] = S-methyl-L-cysteinyl-[protein] + a 2'-deoxyguanosine in DNA</text>
        <dbReference type="Rhea" id="RHEA:24000"/>
        <dbReference type="Rhea" id="RHEA-COMP:10131"/>
        <dbReference type="Rhea" id="RHEA-COMP:10132"/>
        <dbReference type="Rhea" id="RHEA-COMP:11367"/>
        <dbReference type="Rhea" id="RHEA-COMP:11368"/>
        <dbReference type="ChEBI" id="CHEBI:29950"/>
        <dbReference type="ChEBI" id="CHEBI:82612"/>
        <dbReference type="ChEBI" id="CHEBI:85445"/>
        <dbReference type="ChEBI" id="CHEBI:85448"/>
        <dbReference type="EC" id="2.1.1.63"/>
    </reaction>
</comment>
<comment type="catalytic activity">
    <reaction evidence="1">
        <text>a 4-O-methyl-thymidine in DNA + L-cysteinyl-[protein] = a thymidine in DNA + S-methyl-L-cysteinyl-[protein]</text>
        <dbReference type="Rhea" id="RHEA:53428"/>
        <dbReference type="Rhea" id="RHEA-COMP:10131"/>
        <dbReference type="Rhea" id="RHEA-COMP:10132"/>
        <dbReference type="Rhea" id="RHEA-COMP:13555"/>
        <dbReference type="Rhea" id="RHEA-COMP:13556"/>
        <dbReference type="ChEBI" id="CHEBI:29950"/>
        <dbReference type="ChEBI" id="CHEBI:82612"/>
        <dbReference type="ChEBI" id="CHEBI:137386"/>
        <dbReference type="ChEBI" id="CHEBI:137387"/>
        <dbReference type="EC" id="2.1.1.63"/>
    </reaction>
</comment>
<keyword evidence="9" id="KW-0234">DNA repair</keyword>
<evidence type="ECO:0000256" key="4">
    <source>
        <dbReference type="ARBA" id="ARBA00022603"/>
    </source>
</evidence>
<dbReference type="STRING" id="238.BBD35_16740"/>
<dbReference type="EMBL" id="MPOG01000007">
    <property type="protein sequence ID" value="OOH96700.1"/>
    <property type="molecule type" value="Genomic_DNA"/>
</dbReference>
<dbReference type="GO" id="GO:0006281">
    <property type="term" value="P:DNA repair"/>
    <property type="evidence" value="ECO:0007669"/>
    <property type="project" value="UniProtKB-KW"/>
</dbReference>
<evidence type="ECO:0000256" key="5">
    <source>
        <dbReference type="ARBA" id="ARBA00022679"/>
    </source>
</evidence>
<dbReference type="GO" id="GO:0003908">
    <property type="term" value="F:methylated-DNA-[protein]-cysteine S-methyltransferase activity"/>
    <property type="evidence" value="ECO:0007669"/>
    <property type="project" value="UniProtKB-EC"/>
</dbReference>
<dbReference type="InterPro" id="IPR014048">
    <property type="entry name" value="MethylDNA_cys_MeTrfase_DNA-bd"/>
</dbReference>
<dbReference type="Gene3D" id="1.10.10.60">
    <property type="entry name" value="Homeodomain-like"/>
    <property type="match status" value="1"/>
</dbReference>
<comment type="caution">
    <text evidence="12">The sequence shown here is derived from an EMBL/GenBank/DDBJ whole genome shotgun (WGS) entry which is preliminary data.</text>
</comment>
<dbReference type="PROSITE" id="PS00374">
    <property type="entry name" value="MGMT"/>
    <property type="match status" value="1"/>
</dbReference>
<evidence type="ECO:0000256" key="10">
    <source>
        <dbReference type="ARBA" id="ARBA00049348"/>
    </source>
</evidence>
<dbReference type="InterPro" id="IPR018060">
    <property type="entry name" value="HTH_AraC"/>
</dbReference>
<dbReference type="CDD" id="cd06445">
    <property type="entry name" value="ATase"/>
    <property type="match status" value="1"/>
</dbReference>
<evidence type="ECO:0000256" key="3">
    <source>
        <dbReference type="ARBA" id="ARBA00011918"/>
    </source>
</evidence>
<dbReference type="FunFam" id="1.10.10.10:FF:000214">
    <property type="entry name" value="Methylated-DNA--protein-cysteine methyltransferase"/>
    <property type="match status" value="1"/>
</dbReference>
<evidence type="ECO:0000313" key="12">
    <source>
        <dbReference type="EMBL" id="OOH96700.1"/>
    </source>
</evidence>
<dbReference type="GO" id="GO:0043565">
    <property type="term" value="F:sequence-specific DNA binding"/>
    <property type="evidence" value="ECO:0007669"/>
    <property type="project" value="InterPro"/>
</dbReference>
<evidence type="ECO:0000256" key="7">
    <source>
        <dbReference type="ARBA" id="ARBA00023015"/>
    </source>
</evidence>
<dbReference type="Pfam" id="PF01035">
    <property type="entry name" value="DNA_binding_1"/>
    <property type="match status" value="1"/>
</dbReference>
<reference evidence="12 13" key="1">
    <citation type="submission" date="2016-11" db="EMBL/GenBank/DDBJ databases">
        <title>Genome sequence and comparative genomic analysis of clinical strain Elizabethkingia meningoseptica 61421 PRCM.</title>
        <authorList>
            <person name="Wang M."/>
            <person name="Hu S."/>
            <person name="Cao L."/>
            <person name="Jiang T."/>
            <person name="Zhou Y."/>
            <person name="Ming D."/>
        </authorList>
    </citation>
    <scope>NUCLEOTIDE SEQUENCE [LARGE SCALE GENOMIC DNA]</scope>
    <source>
        <strain evidence="12 13">61421 PRCM</strain>
    </source>
</reference>
<proteinExistence type="inferred from homology"/>
<feature type="domain" description="HTH araC/xylS-type" evidence="11">
    <location>
        <begin position="13"/>
        <end position="110"/>
    </location>
</feature>
<keyword evidence="4 12" id="KW-0489">Methyltransferase</keyword>
<keyword evidence="6" id="KW-0227">DNA damage</keyword>
<dbReference type="PROSITE" id="PS01124">
    <property type="entry name" value="HTH_ARAC_FAMILY_2"/>
    <property type="match status" value="1"/>
</dbReference>
<keyword evidence="13" id="KW-1185">Reference proteome</keyword>
<accession>A0A1T3F8L0</accession>
<protein>
    <recommendedName>
        <fullName evidence="3">methylated-DNA--[protein]-cysteine S-methyltransferase</fullName>
        <ecNumber evidence="3">2.1.1.63</ecNumber>
    </recommendedName>
</protein>
<dbReference type="EC" id="2.1.1.63" evidence="3"/>
<dbReference type="GO" id="GO:0003700">
    <property type="term" value="F:DNA-binding transcription factor activity"/>
    <property type="evidence" value="ECO:0007669"/>
    <property type="project" value="InterPro"/>
</dbReference>
<evidence type="ECO:0000256" key="6">
    <source>
        <dbReference type="ARBA" id="ARBA00022763"/>
    </source>
</evidence>
<gene>
    <name evidence="12" type="ORF">BMF97_05370</name>
</gene>
<dbReference type="SMART" id="SM00342">
    <property type="entry name" value="HTH_ARAC"/>
    <property type="match status" value="1"/>
</dbReference>
<dbReference type="NCBIfam" id="TIGR00589">
    <property type="entry name" value="ogt"/>
    <property type="match status" value="1"/>
</dbReference>
<evidence type="ECO:0000256" key="1">
    <source>
        <dbReference type="ARBA" id="ARBA00001286"/>
    </source>
</evidence>
<dbReference type="InterPro" id="IPR001497">
    <property type="entry name" value="MethylDNA_cys_MeTrfase_AS"/>
</dbReference>
<dbReference type="InterPro" id="IPR036217">
    <property type="entry name" value="MethylDNA_cys_MeTrfase_DNAb"/>
</dbReference>
<keyword evidence="8" id="KW-0804">Transcription</keyword>
<evidence type="ECO:0000256" key="2">
    <source>
        <dbReference type="ARBA" id="ARBA00008711"/>
    </source>
</evidence>
<dbReference type="PANTHER" id="PTHR10815:SF13">
    <property type="entry name" value="METHYLATED-DNA--PROTEIN-CYSTEINE METHYLTRANSFERASE"/>
    <property type="match status" value="1"/>
</dbReference>
<dbReference type="Gene3D" id="1.10.10.10">
    <property type="entry name" value="Winged helix-like DNA-binding domain superfamily/Winged helix DNA-binding domain"/>
    <property type="match status" value="1"/>
</dbReference>
<dbReference type="PANTHER" id="PTHR10815">
    <property type="entry name" value="METHYLATED-DNA--PROTEIN-CYSTEINE METHYLTRANSFERASE"/>
    <property type="match status" value="1"/>
</dbReference>
<dbReference type="eggNOG" id="COG2207">
    <property type="taxonomic scope" value="Bacteria"/>
</dbReference>
<dbReference type="Proteomes" id="UP000188947">
    <property type="component" value="Unassembled WGS sequence"/>
</dbReference>
<name>A0A1T3F8L0_ELIME</name>
<comment type="similarity">
    <text evidence="2">Belongs to the MGMT family.</text>
</comment>
<evidence type="ECO:0000259" key="11">
    <source>
        <dbReference type="PROSITE" id="PS01124"/>
    </source>
</evidence>
<sequence length="281" mass="31762">MKPQSDINFQRVAEAIEYIQQHFKEQPSLEDIAENVNVSPYHFQRIFSDWAGTSPKKFLQYISLQHAKELLKQNATLAEAAYETGLSGTGRLHDLFINIEGMTPFEYKNGGENLNINYHFFDSSFGPVFIASTVKGICAMTFYEDKSEALQQLKKQFPNAAFQEKKDAFQENALSIFNEDWQHINKIRLHLKGTEFQLKVWEALLKVPLGELTTYGHLAEQLNNPKASRAVGSAVGSNPVAFLIPCHRVIQSTGKIGGYMWGPTRKTAIIGWEQAKVNADF</sequence>
<evidence type="ECO:0000256" key="8">
    <source>
        <dbReference type="ARBA" id="ARBA00023163"/>
    </source>
</evidence>
<dbReference type="Pfam" id="PF12833">
    <property type="entry name" value="HTH_18"/>
    <property type="match status" value="1"/>
</dbReference>
<dbReference type="AlphaFoldDB" id="A0A1T3F8L0"/>
<dbReference type="SUPFAM" id="SSF46689">
    <property type="entry name" value="Homeodomain-like"/>
    <property type="match status" value="1"/>
</dbReference>
<dbReference type="SUPFAM" id="SSF53155">
    <property type="entry name" value="Methylated DNA-protein cysteine methyltransferase domain"/>
    <property type="match status" value="1"/>
</dbReference>
<dbReference type="RefSeq" id="WP_077564417.1">
    <property type="nucleotide sequence ID" value="NZ_CP016378.1"/>
</dbReference>
<dbReference type="InterPro" id="IPR036388">
    <property type="entry name" value="WH-like_DNA-bd_sf"/>
</dbReference>
<dbReference type="InterPro" id="IPR009057">
    <property type="entry name" value="Homeodomain-like_sf"/>
</dbReference>
<dbReference type="SUPFAM" id="SSF46767">
    <property type="entry name" value="Methylated DNA-protein cysteine methyltransferase, C-terminal domain"/>
    <property type="match status" value="1"/>
</dbReference>
<dbReference type="InterPro" id="IPR036631">
    <property type="entry name" value="MGMT_N_sf"/>
</dbReference>
<dbReference type="Gene3D" id="3.30.160.70">
    <property type="entry name" value="Methylated DNA-protein cysteine methyltransferase domain"/>
    <property type="match status" value="1"/>
</dbReference>
<dbReference type="OrthoDB" id="9802228at2"/>
<keyword evidence="5 12" id="KW-0808">Transferase</keyword>
<evidence type="ECO:0000256" key="9">
    <source>
        <dbReference type="ARBA" id="ARBA00023204"/>
    </source>
</evidence>
<dbReference type="eggNOG" id="COG0350">
    <property type="taxonomic scope" value="Bacteria"/>
</dbReference>
<keyword evidence="7" id="KW-0805">Transcription regulation</keyword>